<dbReference type="AlphaFoldDB" id="A0AAV6HKW8"/>
<dbReference type="Gene3D" id="1.10.287.720">
    <property type="entry name" value="Pollen allergen ole e 6"/>
    <property type="match status" value="1"/>
</dbReference>
<dbReference type="InterPro" id="IPR015333">
    <property type="entry name" value="Pollen_allergen_ole-e-6"/>
</dbReference>
<protein>
    <submittedName>
        <fullName evidence="2">Uncharacterized protein</fullName>
    </submittedName>
</protein>
<reference evidence="2 3" key="1">
    <citation type="submission" date="2020-08" db="EMBL/GenBank/DDBJ databases">
        <title>Plant Genome Project.</title>
        <authorList>
            <person name="Zhang R.-G."/>
        </authorList>
    </citation>
    <scope>NUCLEOTIDE SEQUENCE [LARGE SCALE GENOMIC DNA]</scope>
    <source>
        <strain evidence="2">WSP0</strain>
        <tissue evidence="2">Leaf</tissue>
    </source>
</reference>
<organism evidence="2 3">
    <name type="scientific">Rhododendron griersonianum</name>
    <dbReference type="NCBI Taxonomy" id="479676"/>
    <lineage>
        <taxon>Eukaryota</taxon>
        <taxon>Viridiplantae</taxon>
        <taxon>Streptophyta</taxon>
        <taxon>Embryophyta</taxon>
        <taxon>Tracheophyta</taxon>
        <taxon>Spermatophyta</taxon>
        <taxon>Magnoliopsida</taxon>
        <taxon>eudicotyledons</taxon>
        <taxon>Gunneridae</taxon>
        <taxon>Pentapetalae</taxon>
        <taxon>asterids</taxon>
        <taxon>Ericales</taxon>
        <taxon>Ericaceae</taxon>
        <taxon>Ericoideae</taxon>
        <taxon>Rhodoreae</taxon>
        <taxon>Rhododendron</taxon>
    </lineage>
</organism>
<comment type="caution">
    <text evidence="2">The sequence shown here is derived from an EMBL/GenBank/DDBJ whole genome shotgun (WGS) entry which is preliminary data.</text>
</comment>
<accession>A0AAV6HKW8</accession>
<dbReference type="EMBL" id="JACTNZ010000013">
    <property type="protein sequence ID" value="KAG5514483.1"/>
    <property type="molecule type" value="Genomic_DNA"/>
</dbReference>
<dbReference type="Proteomes" id="UP000823749">
    <property type="component" value="Chromosome 13"/>
</dbReference>
<dbReference type="SUPFAM" id="SSF111388">
    <property type="entry name" value="Pollen allergen ole e 6"/>
    <property type="match status" value="1"/>
</dbReference>
<proteinExistence type="predicted"/>
<dbReference type="PANTHER" id="PTHR35632:SF1">
    <property type="entry name" value="MAJOR POLLEN ALLERGEN OLE E 6-LIKE"/>
    <property type="match status" value="1"/>
</dbReference>
<keyword evidence="1" id="KW-0732">Signal</keyword>
<dbReference type="InterPro" id="IPR036466">
    <property type="entry name" value="Pollen_allergen_ole-e-6_sf"/>
</dbReference>
<keyword evidence="3" id="KW-1185">Reference proteome</keyword>
<name>A0AAV6HKW8_9ERIC</name>
<evidence type="ECO:0000256" key="1">
    <source>
        <dbReference type="SAM" id="SignalP"/>
    </source>
</evidence>
<evidence type="ECO:0000313" key="3">
    <source>
        <dbReference type="Proteomes" id="UP000823749"/>
    </source>
</evidence>
<sequence length="78" mass="8301">MAATTKFVAVLMMCMAVMAAVQVQEAQAIGEVYKTCYGGCHKDCLASGNGSTFCEMKCDTDCAAKEAAAKVEAFKNRF</sequence>
<dbReference type="Pfam" id="PF09253">
    <property type="entry name" value="Ole_e_6"/>
    <property type="match status" value="1"/>
</dbReference>
<feature type="signal peptide" evidence="1">
    <location>
        <begin position="1"/>
        <end position="19"/>
    </location>
</feature>
<feature type="chain" id="PRO_5043966758" evidence="1">
    <location>
        <begin position="20"/>
        <end position="78"/>
    </location>
</feature>
<gene>
    <name evidence="2" type="ORF">RHGRI_035777</name>
</gene>
<evidence type="ECO:0000313" key="2">
    <source>
        <dbReference type="EMBL" id="KAG5514483.1"/>
    </source>
</evidence>
<dbReference type="PANTHER" id="PTHR35632">
    <property type="entry name" value="MAJOR POLLEN ALLERGEN OLE E 6-LIKE"/>
    <property type="match status" value="1"/>
</dbReference>